<dbReference type="SUPFAM" id="SSF47923">
    <property type="entry name" value="Ypt/Rab-GAP domain of gyp1p"/>
    <property type="match status" value="2"/>
</dbReference>
<sequence length="386" mass="44700">LNKILDKKSRIALIERIKFLRETKPEILSSDGDIDEYGFLSASKILQNGQEKQLLPILKKAEQQSLQELTLLESQWENLLCGSKANLEMNPKNHDLFKTLSRKGIPNKYRPLAWQVLTNSYLLHKANETDQKSKYHELLQLDVHEKVITQINKDIDRTQPCLRFFRSELHLCQLFRLLKAFAVHCPEVEYCQGMGFPAAIFLYYMPETQAYWAFYQLMQKYGNLFADGLRGTKLRSEVLSLILKQTEGKIHQHFQKCQLDMQMFATGWFMSFFLNAFDFQVAVRIFDSFLCEGDKVLYRAAIAILKFGCKGKMLNIKAKFGSMQYETEFEKADKGQNGVSLLCMPVGTLMVFTQKISTAVKNGDEMMEMMLSIKFSTDDIVKYNKQ</sequence>
<dbReference type="Gene3D" id="1.10.472.80">
    <property type="entry name" value="Ypt/Rab-GAP domain of gyp1p, domain 3"/>
    <property type="match status" value="1"/>
</dbReference>
<feature type="non-terminal residue" evidence="2">
    <location>
        <position position="386"/>
    </location>
</feature>
<proteinExistence type="predicted"/>
<dbReference type="Pfam" id="PF00566">
    <property type="entry name" value="RabGAP-TBC"/>
    <property type="match status" value="1"/>
</dbReference>
<dbReference type="SMART" id="SM00164">
    <property type="entry name" value="TBC"/>
    <property type="match status" value="1"/>
</dbReference>
<reference evidence="2" key="1">
    <citation type="submission" date="2015-07" db="EMBL/GenBank/DDBJ databases">
        <title>Adaptation to a free-living lifestyle via gene acquisitions in the diplomonad Trepomonas sp. PC1.</title>
        <authorList>
            <person name="Xu F."/>
            <person name="Jerlstrom-Hultqvist J."/>
            <person name="Kolisko M."/>
            <person name="Simpson A.G.B."/>
            <person name="Roger A.J."/>
            <person name="Svard S.G."/>
            <person name="Andersson J.O."/>
        </authorList>
    </citation>
    <scope>NUCLEOTIDE SEQUENCE</scope>
    <source>
        <strain evidence="2">PC1</strain>
    </source>
</reference>
<feature type="domain" description="Rab-GAP TBC" evidence="1">
    <location>
        <begin position="104"/>
        <end position="293"/>
    </location>
</feature>
<dbReference type="Gene3D" id="1.10.8.270">
    <property type="entry name" value="putative rabgap domain of human tbc1 domain family member 14 like domains"/>
    <property type="match status" value="1"/>
</dbReference>
<dbReference type="EMBL" id="GDID01005469">
    <property type="protein sequence ID" value="JAP91137.1"/>
    <property type="molecule type" value="Transcribed_RNA"/>
</dbReference>
<dbReference type="AlphaFoldDB" id="A0A146K355"/>
<feature type="non-terminal residue" evidence="2">
    <location>
        <position position="1"/>
    </location>
</feature>
<dbReference type="GO" id="GO:0005096">
    <property type="term" value="F:GTPase activator activity"/>
    <property type="evidence" value="ECO:0007669"/>
    <property type="project" value="TreeGrafter"/>
</dbReference>
<dbReference type="PROSITE" id="PS50086">
    <property type="entry name" value="TBC_RABGAP"/>
    <property type="match status" value="1"/>
</dbReference>
<organism evidence="2">
    <name type="scientific">Trepomonas sp. PC1</name>
    <dbReference type="NCBI Taxonomy" id="1076344"/>
    <lineage>
        <taxon>Eukaryota</taxon>
        <taxon>Metamonada</taxon>
        <taxon>Diplomonadida</taxon>
        <taxon>Hexamitidae</taxon>
        <taxon>Hexamitinae</taxon>
        <taxon>Trepomonas</taxon>
    </lineage>
</organism>
<dbReference type="GO" id="GO:0031267">
    <property type="term" value="F:small GTPase binding"/>
    <property type="evidence" value="ECO:0007669"/>
    <property type="project" value="TreeGrafter"/>
</dbReference>
<accession>A0A146K355</accession>
<evidence type="ECO:0000313" key="2">
    <source>
        <dbReference type="EMBL" id="JAP91137.1"/>
    </source>
</evidence>
<gene>
    <name evidence="2" type="ORF">TPC1_17335</name>
</gene>
<evidence type="ECO:0000259" key="1">
    <source>
        <dbReference type="PROSITE" id="PS50086"/>
    </source>
</evidence>
<dbReference type="InterPro" id="IPR050302">
    <property type="entry name" value="Rab_GAP_TBC_domain"/>
</dbReference>
<dbReference type="InterPro" id="IPR000195">
    <property type="entry name" value="Rab-GAP-TBC_dom"/>
</dbReference>
<dbReference type="PANTHER" id="PTHR47219">
    <property type="entry name" value="RAB GTPASE-ACTIVATING PROTEIN 1-LIKE"/>
    <property type="match status" value="1"/>
</dbReference>
<protein>
    <submittedName>
        <fullName evidence="2">Rab-GTPase-TBC domain-containing protein</fullName>
    </submittedName>
</protein>
<dbReference type="InterPro" id="IPR035969">
    <property type="entry name" value="Rab-GAP_TBC_sf"/>
</dbReference>
<name>A0A146K355_9EUKA</name>
<dbReference type="PANTHER" id="PTHR47219:SF9">
    <property type="entry name" value="GTPASE ACTIVATING PROTEIN AND CENTROSOME-ASSOCIATED, ISOFORM B"/>
    <property type="match status" value="1"/>
</dbReference>